<feature type="domain" description="Threonine synthase N-terminal" evidence="5">
    <location>
        <begin position="5"/>
        <end position="79"/>
    </location>
</feature>
<keyword evidence="2" id="KW-0663">Pyridoxal phosphate</keyword>
<dbReference type="EC" id="4.2.3.1" evidence="3"/>
<evidence type="ECO:0000256" key="2">
    <source>
        <dbReference type="ARBA" id="ARBA00022898"/>
    </source>
</evidence>
<evidence type="ECO:0000259" key="4">
    <source>
        <dbReference type="Pfam" id="PF00291"/>
    </source>
</evidence>
<reference evidence="6 7" key="1">
    <citation type="submission" date="2021-06" db="EMBL/GenBank/DDBJ databases">
        <authorList>
            <person name="Sun Q."/>
            <person name="Li D."/>
        </authorList>
    </citation>
    <scope>NUCLEOTIDE SEQUENCE [LARGE SCALE GENOMIC DNA]</scope>
    <source>
        <strain evidence="6 7">MSJ-11</strain>
    </source>
</reference>
<dbReference type="CDD" id="cd01560">
    <property type="entry name" value="Thr-synth_2"/>
    <property type="match status" value="1"/>
</dbReference>
<keyword evidence="7" id="KW-1185">Reference proteome</keyword>
<dbReference type="PANTHER" id="PTHR43515:SF1">
    <property type="entry name" value="THREONINE SYNTHASE-LIKE 1"/>
    <property type="match status" value="1"/>
</dbReference>
<feature type="domain" description="Tryptophan synthase beta chain-like PALP" evidence="4">
    <location>
        <begin position="101"/>
        <end position="421"/>
    </location>
</feature>
<sequence>MKLLYKSTRGNEEVGSSQAIINGLATDGGLYIPKFFPKIDLAFDELIEYDYKQLAVYVLKKYLTDFTEEEILYCVNNAYDNKFESREISPLVKKGDEYYLELYHGPTLAFKDMALSILPYLMRIACNKVGIKEEIVILTATSGDTGKAALEGFGGVDGIKIIVFYPENGVSPIQKFQMITQKEENTLVVGIDGNFDDAQNGVKEIFEDRKLNKELKDNGYILSSANSINIGRLLPQIVYYIYSYTSMLKKGYIALGESINISVPTGNFGNILAAYYAKQMGLPINKLICASNENNVLWEFFNKGNYNRNREFKITSSPSMDILISSNLERLLYHISDDVKVEKMMINLKEKGEYSLSEEMLSRLNEFYSSFATDEETYEIIKKIYESQSYLIDTHTAVGYKAYRDYKEGTKDNTKTVLVSTASPFKFTKDICIALGIDENLEAFKLGDKLSSYTGIQVPSSLKKLEKNNIIHKTKCKKKEMKKVIKNYLKV</sequence>
<dbReference type="GO" id="GO:0004795">
    <property type="term" value="F:threonine synthase activity"/>
    <property type="evidence" value="ECO:0007669"/>
    <property type="project" value="UniProtKB-EC"/>
</dbReference>
<accession>A0ABS6EL64</accession>
<keyword evidence="6" id="KW-0456">Lyase</keyword>
<dbReference type="Pfam" id="PF14821">
    <property type="entry name" value="Thr_synth_N"/>
    <property type="match status" value="1"/>
</dbReference>
<dbReference type="NCBIfam" id="TIGR00260">
    <property type="entry name" value="thrC"/>
    <property type="match status" value="1"/>
</dbReference>
<dbReference type="PANTHER" id="PTHR43515">
    <property type="entry name" value="THREONINE SYNTHASE-LIKE 1"/>
    <property type="match status" value="1"/>
</dbReference>
<evidence type="ECO:0000256" key="3">
    <source>
        <dbReference type="NCBIfam" id="TIGR00260"/>
    </source>
</evidence>
<evidence type="ECO:0000313" key="6">
    <source>
        <dbReference type="EMBL" id="MBU5485411.1"/>
    </source>
</evidence>
<gene>
    <name evidence="6" type="ORF">KQI86_13895</name>
</gene>
<comment type="cofactor">
    <cofactor evidence="1">
        <name>pyridoxal 5'-phosphate</name>
        <dbReference type="ChEBI" id="CHEBI:597326"/>
    </cofactor>
</comment>
<evidence type="ECO:0000259" key="5">
    <source>
        <dbReference type="Pfam" id="PF14821"/>
    </source>
</evidence>
<comment type="caution">
    <text evidence="6">The sequence shown here is derived from an EMBL/GenBank/DDBJ whole genome shotgun (WGS) entry which is preliminary data.</text>
</comment>
<evidence type="ECO:0000256" key="1">
    <source>
        <dbReference type="ARBA" id="ARBA00001933"/>
    </source>
</evidence>
<dbReference type="InterPro" id="IPR029144">
    <property type="entry name" value="Thr_synth_N"/>
</dbReference>
<dbReference type="Pfam" id="PF00291">
    <property type="entry name" value="PALP"/>
    <property type="match status" value="1"/>
</dbReference>
<name>A0ABS6EL64_9CLOT</name>
<dbReference type="InterPro" id="IPR001926">
    <property type="entry name" value="TrpB-like_PALP"/>
</dbReference>
<dbReference type="EMBL" id="JAHLQF010000003">
    <property type="protein sequence ID" value="MBU5485411.1"/>
    <property type="molecule type" value="Genomic_DNA"/>
</dbReference>
<organism evidence="6 7">
    <name type="scientific">Clostridium mobile</name>
    <dbReference type="NCBI Taxonomy" id="2841512"/>
    <lineage>
        <taxon>Bacteria</taxon>
        <taxon>Bacillati</taxon>
        <taxon>Bacillota</taxon>
        <taxon>Clostridia</taxon>
        <taxon>Eubacteriales</taxon>
        <taxon>Clostridiaceae</taxon>
        <taxon>Clostridium</taxon>
    </lineage>
</organism>
<dbReference type="InterPro" id="IPR004450">
    <property type="entry name" value="Thr_synthase-like"/>
</dbReference>
<protein>
    <recommendedName>
        <fullName evidence="3">Threonine synthase</fullName>
        <ecNumber evidence="3">4.2.3.1</ecNumber>
    </recommendedName>
</protein>
<evidence type="ECO:0000313" key="7">
    <source>
        <dbReference type="Proteomes" id="UP000726170"/>
    </source>
</evidence>
<dbReference type="Proteomes" id="UP000726170">
    <property type="component" value="Unassembled WGS sequence"/>
</dbReference>
<proteinExistence type="predicted"/>
<dbReference type="RefSeq" id="WP_216439959.1">
    <property type="nucleotide sequence ID" value="NZ_JAHLQF010000003.1"/>
</dbReference>